<keyword evidence="7" id="KW-1185">Reference proteome</keyword>
<organism evidence="6 7">
    <name type="scientific">Aphanomyces stellatus</name>
    <dbReference type="NCBI Taxonomy" id="120398"/>
    <lineage>
        <taxon>Eukaryota</taxon>
        <taxon>Sar</taxon>
        <taxon>Stramenopiles</taxon>
        <taxon>Oomycota</taxon>
        <taxon>Saprolegniomycetes</taxon>
        <taxon>Saprolegniales</taxon>
        <taxon>Verrucalvaceae</taxon>
        <taxon>Aphanomyces</taxon>
    </lineage>
</organism>
<reference evidence="1" key="2">
    <citation type="submission" date="2019-06" db="EMBL/GenBank/DDBJ databases">
        <title>Genomics analysis of Aphanomyces spp. identifies a new class of oomycete effector associated with host adaptation.</title>
        <authorList>
            <person name="Gaulin E."/>
        </authorList>
    </citation>
    <scope>NUCLEOTIDE SEQUENCE</scope>
    <source>
        <strain evidence="1">CBS 578.67</strain>
    </source>
</reference>
<name>A0A485LB89_9STRA</name>
<reference evidence="6 7" key="1">
    <citation type="submission" date="2019-03" db="EMBL/GenBank/DDBJ databases">
        <authorList>
            <person name="Gaulin E."/>
            <person name="Dumas B."/>
        </authorList>
    </citation>
    <scope>NUCLEOTIDE SEQUENCE [LARGE SCALE GENOMIC DNA]</scope>
    <source>
        <strain evidence="6">CBS 568.67</strain>
    </source>
</reference>
<accession>A0A485LB89</accession>
<dbReference type="EMBL" id="CAADRA010006405">
    <property type="protein sequence ID" value="VFT95064.1"/>
    <property type="molecule type" value="Genomic_DNA"/>
</dbReference>
<dbReference type="EMBL" id="VJMH01004805">
    <property type="protein sequence ID" value="KAF0702029.1"/>
    <property type="molecule type" value="Genomic_DNA"/>
</dbReference>
<protein>
    <submittedName>
        <fullName evidence="5">Aste57867_16727 protein</fullName>
    </submittedName>
    <submittedName>
        <fullName evidence="6">Aste57867_18328 protein</fullName>
    </submittedName>
    <submittedName>
        <fullName evidence="4">Aste57867_7831 protein</fullName>
    </submittedName>
</protein>
<dbReference type="EMBL" id="CAADRA010005955">
    <property type="protein sequence ID" value="VFT93496.1"/>
    <property type="molecule type" value="Genomic_DNA"/>
</dbReference>
<dbReference type="EMBL" id="VJMH01006384">
    <property type="protein sequence ID" value="KAF0690254.1"/>
    <property type="molecule type" value="Genomic_DNA"/>
</dbReference>
<dbReference type="AlphaFoldDB" id="A0A485LB89"/>
<evidence type="ECO:0000313" key="6">
    <source>
        <dbReference type="EMBL" id="VFT95064.1"/>
    </source>
</evidence>
<dbReference type="EMBL" id="CAADRA010004826">
    <property type="protein sequence ID" value="VFT84727.1"/>
    <property type="molecule type" value="Genomic_DNA"/>
</dbReference>
<dbReference type="Proteomes" id="UP000332933">
    <property type="component" value="Unassembled WGS sequence"/>
</dbReference>
<evidence type="ECO:0000313" key="2">
    <source>
        <dbReference type="EMBL" id="KAF0692167.1"/>
    </source>
</evidence>
<gene>
    <name evidence="6" type="primary">Aste57867_18328</name>
    <name evidence="5" type="synonym">Aste57867_16727</name>
    <name evidence="4" type="synonym">Aste57867_7831</name>
    <name evidence="3" type="ORF">As57867_007801</name>
    <name evidence="2" type="ORF">As57867_016670</name>
    <name evidence="1" type="ORF">As57867_018266</name>
    <name evidence="5" type="ORF">ASTE57867_16727</name>
    <name evidence="6" type="ORF">ASTE57867_18328</name>
    <name evidence="4" type="ORF">ASTE57867_7831</name>
</gene>
<evidence type="ECO:0000313" key="4">
    <source>
        <dbReference type="EMBL" id="VFT84727.1"/>
    </source>
</evidence>
<dbReference type="EMBL" id="VJMH01005934">
    <property type="protein sequence ID" value="KAF0692167.1"/>
    <property type="molecule type" value="Genomic_DNA"/>
</dbReference>
<proteinExistence type="predicted"/>
<evidence type="ECO:0000313" key="7">
    <source>
        <dbReference type="Proteomes" id="UP000332933"/>
    </source>
</evidence>
<evidence type="ECO:0000313" key="3">
    <source>
        <dbReference type="EMBL" id="KAF0702029.1"/>
    </source>
</evidence>
<evidence type="ECO:0000313" key="5">
    <source>
        <dbReference type="EMBL" id="VFT93496.1"/>
    </source>
</evidence>
<sequence>MDAKLDVTQRELQAGVIRSKITELDGTLPAARAKVNDAVAITAEKQEKRHKALATLERNQVAYSKAKEQLVDAN</sequence>
<evidence type="ECO:0000313" key="1">
    <source>
        <dbReference type="EMBL" id="KAF0690254.1"/>
    </source>
</evidence>